<dbReference type="Proteomes" id="UP000520767">
    <property type="component" value="Unassembled WGS sequence"/>
</dbReference>
<evidence type="ECO:0000256" key="2">
    <source>
        <dbReference type="ARBA" id="ARBA00022908"/>
    </source>
</evidence>
<dbReference type="RefSeq" id="WP_184810593.1">
    <property type="nucleotide sequence ID" value="NZ_JACHJQ010000003.1"/>
</dbReference>
<evidence type="ECO:0000313" key="7">
    <source>
        <dbReference type="Proteomes" id="UP000520767"/>
    </source>
</evidence>
<reference evidence="6 7" key="1">
    <citation type="submission" date="2020-08" db="EMBL/GenBank/DDBJ databases">
        <title>Genomic Encyclopedia of Type Strains, Phase III (KMG-III): the genomes of soil and plant-associated and newly described type strains.</title>
        <authorList>
            <person name="Whitman W."/>
        </authorList>
    </citation>
    <scope>NUCLEOTIDE SEQUENCE [LARGE SCALE GENOMIC DNA]</scope>
    <source>
        <strain evidence="6 7">CECT 8960</strain>
    </source>
</reference>
<dbReference type="GO" id="GO:0015074">
    <property type="term" value="P:DNA integration"/>
    <property type="evidence" value="ECO:0007669"/>
    <property type="project" value="UniProtKB-KW"/>
</dbReference>
<keyword evidence="3" id="KW-0238">DNA-binding</keyword>
<dbReference type="Pfam" id="PF22022">
    <property type="entry name" value="Phage_int_M"/>
    <property type="match status" value="1"/>
</dbReference>
<dbReference type="InterPro" id="IPR053876">
    <property type="entry name" value="Phage_int_M"/>
</dbReference>
<dbReference type="InterPro" id="IPR010998">
    <property type="entry name" value="Integrase_recombinase_N"/>
</dbReference>
<protein>
    <submittedName>
        <fullName evidence="6">Integrase</fullName>
    </submittedName>
</protein>
<dbReference type="GO" id="GO:0006310">
    <property type="term" value="P:DNA recombination"/>
    <property type="evidence" value="ECO:0007669"/>
    <property type="project" value="UniProtKB-KW"/>
</dbReference>
<evidence type="ECO:0000256" key="4">
    <source>
        <dbReference type="ARBA" id="ARBA00023172"/>
    </source>
</evidence>
<dbReference type="PANTHER" id="PTHR30629">
    <property type="entry name" value="PROPHAGE INTEGRASE"/>
    <property type="match status" value="1"/>
</dbReference>
<dbReference type="AlphaFoldDB" id="A0A7W7Q3Z3"/>
<dbReference type="InterPro" id="IPR002104">
    <property type="entry name" value="Integrase_catalytic"/>
</dbReference>
<name>A0A7W7Q3Z3_9PSEU</name>
<keyword evidence="2" id="KW-0229">DNA integration</keyword>
<evidence type="ECO:0000259" key="5">
    <source>
        <dbReference type="PROSITE" id="PS51898"/>
    </source>
</evidence>
<dbReference type="CDD" id="cd01189">
    <property type="entry name" value="INT_ICEBs1_C_like"/>
    <property type="match status" value="1"/>
</dbReference>
<comment type="similarity">
    <text evidence="1">Belongs to the 'phage' integrase family.</text>
</comment>
<dbReference type="PROSITE" id="PS51898">
    <property type="entry name" value="TYR_RECOMBINASE"/>
    <property type="match status" value="1"/>
</dbReference>
<dbReference type="PANTHER" id="PTHR30629:SF2">
    <property type="entry name" value="PROPHAGE INTEGRASE INTS-RELATED"/>
    <property type="match status" value="1"/>
</dbReference>
<dbReference type="SUPFAM" id="SSF56349">
    <property type="entry name" value="DNA breaking-rejoining enzymes"/>
    <property type="match status" value="1"/>
</dbReference>
<evidence type="ECO:0000313" key="6">
    <source>
        <dbReference type="EMBL" id="MBB4906371.1"/>
    </source>
</evidence>
<dbReference type="Gene3D" id="1.10.443.10">
    <property type="entry name" value="Intergrase catalytic core"/>
    <property type="match status" value="1"/>
</dbReference>
<dbReference type="GO" id="GO:0003677">
    <property type="term" value="F:DNA binding"/>
    <property type="evidence" value="ECO:0007669"/>
    <property type="project" value="UniProtKB-KW"/>
</dbReference>
<sequence length="392" mass="43388">MPRPPLPVGTHGKITTYEVEPGKFRARCGYRHYDGKVYPVERYGASRPHAERRLKEAIRDWRAPVAAGEFGPNSRFREIAMGWLAYYERDADRGFNSWGSVDTYKNRLTTIVLPDIGELRAHEIEASPVVLDRVCQTTRDRTSASTAKIVKSVIRNVCLFGVRAGAFETNPARDIGRIESKKARNRPAKPRAMTADEVFDLLGKLDADEAAVAADLPDLVRLFLATGERTGEALAADWEDFDADAKQLTMAGNVIRATGKGRIINRGKTDNAVRPVPLADWCVRMLVHRHDALGRPAEGPIFPSSTGTIREASNVRNRAWNPFKQRAGYEWVTFRTFRKTVATLLDAAGLTARQIADILGHAHPSMTQDVYMGRGAVSRDGADALHAALGQE</sequence>
<evidence type="ECO:0000256" key="3">
    <source>
        <dbReference type="ARBA" id="ARBA00023125"/>
    </source>
</evidence>
<organism evidence="6 7">
    <name type="scientific">Actinophytocola algeriensis</name>
    <dbReference type="NCBI Taxonomy" id="1768010"/>
    <lineage>
        <taxon>Bacteria</taxon>
        <taxon>Bacillati</taxon>
        <taxon>Actinomycetota</taxon>
        <taxon>Actinomycetes</taxon>
        <taxon>Pseudonocardiales</taxon>
        <taxon>Pseudonocardiaceae</taxon>
    </lineage>
</organism>
<dbReference type="EMBL" id="JACHJQ010000003">
    <property type="protein sequence ID" value="MBB4906371.1"/>
    <property type="molecule type" value="Genomic_DNA"/>
</dbReference>
<feature type="domain" description="Tyr recombinase" evidence="5">
    <location>
        <begin position="188"/>
        <end position="387"/>
    </location>
</feature>
<accession>A0A7W7Q3Z3</accession>
<evidence type="ECO:0000256" key="1">
    <source>
        <dbReference type="ARBA" id="ARBA00008857"/>
    </source>
</evidence>
<keyword evidence="4" id="KW-0233">DNA recombination</keyword>
<dbReference type="InterPro" id="IPR013762">
    <property type="entry name" value="Integrase-like_cat_sf"/>
</dbReference>
<keyword evidence="7" id="KW-1185">Reference proteome</keyword>
<proteinExistence type="inferred from homology"/>
<gene>
    <name evidence="6" type="ORF">FHR82_002591</name>
</gene>
<dbReference type="InterPro" id="IPR011010">
    <property type="entry name" value="DNA_brk_join_enz"/>
</dbReference>
<comment type="caution">
    <text evidence="6">The sequence shown here is derived from an EMBL/GenBank/DDBJ whole genome shotgun (WGS) entry which is preliminary data.</text>
</comment>
<dbReference type="Gene3D" id="1.10.150.130">
    <property type="match status" value="1"/>
</dbReference>
<dbReference type="InterPro" id="IPR050808">
    <property type="entry name" value="Phage_Integrase"/>
</dbReference>
<dbReference type="Pfam" id="PF00589">
    <property type="entry name" value="Phage_integrase"/>
    <property type="match status" value="1"/>
</dbReference>